<protein>
    <submittedName>
        <fullName evidence="1">Uncharacterized protein</fullName>
    </submittedName>
</protein>
<comment type="caution">
    <text evidence="1">The sequence shown here is derived from an EMBL/GenBank/DDBJ whole genome shotgun (WGS) entry which is preliminary data.</text>
</comment>
<proteinExistence type="predicted"/>
<name>A0AA37MTT5_9BURK</name>
<dbReference type="EMBL" id="BPUS01000015">
    <property type="protein sequence ID" value="GJH28377.1"/>
    <property type="molecule type" value="Genomic_DNA"/>
</dbReference>
<reference evidence="1" key="1">
    <citation type="submission" date="2022-09" db="EMBL/GenBank/DDBJ databases">
        <title>Isolation and characterization of 3-chlorobenzoate degrading bacteria from soils in Shizuoka.</title>
        <authorList>
            <person name="Ifat A."/>
            <person name="Ogawa N."/>
            <person name="Kimbara K."/>
            <person name="Moriuchi R."/>
            <person name="Dohra H."/>
            <person name="Shintani M."/>
        </authorList>
    </citation>
    <scope>NUCLEOTIDE SEQUENCE</scope>
    <source>
        <strain evidence="1">19CS4-2</strain>
    </source>
</reference>
<dbReference type="AlphaFoldDB" id="A0AA37MTT5"/>
<organism evidence="1 2">
    <name type="scientific">Caballeronia novacaledonica</name>
    <dbReference type="NCBI Taxonomy" id="1544861"/>
    <lineage>
        <taxon>Bacteria</taxon>
        <taxon>Pseudomonadati</taxon>
        <taxon>Pseudomonadota</taxon>
        <taxon>Betaproteobacteria</taxon>
        <taxon>Burkholderiales</taxon>
        <taxon>Burkholderiaceae</taxon>
        <taxon>Caballeronia</taxon>
    </lineage>
</organism>
<dbReference type="Proteomes" id="UP001055111">
    <property type="component" value="Unassembled WGS sequence"/>
</dbReference>
<gene>
    <name evidence="1" type="ORF">CBA19CS42_27695</name>
</gene>
<evidence type="ECO:0000313" key="2">
    <source>
        <dbReference type="Proteomes" id="UP001055111"/>
    </source>
</evidence>
<dbReference type="RefSeq" id="WP_238215243.1">
    <property type="nucleotide sequence ID" value="NZ_BPUS01000015.1"/>
</dbReference>
<accession>A0AA37MTT5</accession>
<evidence type="ECO:0000313" key="1">
    <source>
        <dbReference type="EMBL" id="GJH28377.1"/>
    </source>
</evidence>
<sequence>MNAQSDFASLKERDLTSEQRQQLIRVANIGLQWTAGNITIEDVFHELGRPQSTWHTDGDSYIYDFTDFAASFDWHQDRERQKDGFARVFDIQLAVWITSSIPREIFDERLKLRRLVPGDIVDGVRKVGSPYFIPGGLSIGSDPNLGYFFYRLPLADDSPYDVTAELTYRANYKEQNVEDTMNLRQLNFNRIYLSPKELGQRNLAKRQKYGYMNLRTGMVCPETGWWEGWTAQGHIDKEVVRAGQTFPQANVPRSADAPQGAWFVDAQWMWRSPYEEQPND</sequence>